<dbReference type="CDD" id="cd16922">
    <property type="entry name" value="HATPase_EvgS-ArcB-TorS-like"/>
    <property type="match status" value="1"/>
</dbReference>
<comment type="caution">
    <text evidence="9">The sequence shown here is derived from an EMBL/GenBank/DDBJ whole genome shotgun (WGS) entry which is preliminary data.</text>
</comment>
<keyword evidence="3" id="KW-0597">Phosphoprotein</keyword>
<evidence type="ECO:0000256" key="7">
    <source>
        <dbReference type="SAM" id="Coils"/>
    </source>
</evidence>
<dbReference type="InterPro" id="IPR004358">
    <property type="entry name" value="Sig_transdc_His_kin-like_C"/>
</dbReference>
<evidence type="ECO:0000256" key="4">
    <source>
        <dbReference type="ARBA" id="ARBA00022679"/>
    </source>
</evidence>
<dbReference type="SUPFAM" id="SSF55874">
    <property type="entry name" value="ATPase domain of HSP90 chaperone/DNA topoisomerase II/histidine kinase"/>
    <property type="match status" value="1"/>
</dbReference>
<feature type="domain" description="Histidine kinase" evidence="8">
    <location>
        <begin position="440"/>
        <end position="659"/>
    </location>
</feature>
<feature type="coiled-coil region" evidence="7">
    <location>
        <begin position="409"/>
        <end position="436"/>
    </location>
</feature>
<keyword evidence="5 9" id="KW-0418">Kinase</keyword>
<name>A0ABS1EI53_9CLOT</name>
<dbReference type="InterPro" id="IPR000014">
    <property type="entry name" value="PAS"/>
</dbReference>
<dbReference type="InterPro" id="IPR050736">
    <property type="entry name" value="Sensor_HK_Regulatory"/>
</dbReference>
<protein>
    <recommendedName>
        <fullName evidence="2">histidine kinase</fullName>
        <ecNumber evidence="2">2.7.13.3</ecNumber>
    </recommendedName>
</protein>
<evidence type="ECO:0000313" key="10">
    <source>
        <dbReference type="Proteomes" id="UP000596739"/>
    </source>
</evidence>
<comment type="catalytic activity">
    <reaction evidence="1">
        <text>ATP + protein L-histidine = ADP + protein N-phospho-L-histidine.</text>
        <dbReference type="EC" id="2.7.13.3"/>
    </reaction>
</comment>
<dbReference type="Gene3D" id="3.30.565.10">
    <property type="entry name" value="Histidine kinase-like ATPase, C-terminal domain"/>
    <property type="match status" value="1"/>
</dbReference>
<organism evidence="9 10">
    <name type="scientific">Clostridium yunnanense</name>
    <dbReference type="NCBI Taxonomy" id="2800325"/>
    <lineage>
        <taxon>Bacteria</taxon>
        <taxon>Bacillati</taxon>
        <taxon>Bacillota</taxon>
        <taxon>Clostridia</taxon>
        <taxon>Eubacteriales</taxon>
        <taxon>Clostridiaceae</taxon>
        <taxon>Clostridium</taxon>
    </lineage>
</organism>
<dbReference type="InterPro" id="IPR036097">
    <property type="entry name" value="HisK_dim/P_sf"/>
</dbReference>
<evidence type="ECO:0000256" key="6">
    <source>
        <dbReference type="ARBA" id="ARBA00023012"/>
    </source>
</evidence>
<dbReference type="CDD" id="cd00082">
    <property type="entry name" value="HisKA"/>
    <property type="match status" value="1"/>
</dbReference>
<dbReference type="SMART" id="SM00387">
    <property type="entry name" value="HATPase_c"/>
    <property type="match status" value="1"/>
</dbReference>
<dbReference type="InterPro" id="IPR003594">
    <property type="entry name" value="HATPase_dom"/>
</dbReference>
<dbReference type="EMBL" id="JAENHN010000002">
    <property type="protein sequence ID" value="MBK1809059.1"/>
    <property type="molecule type" value="Genomic_DNA"/>
</dbReference>
<dbReference type="PANTHER" id="PTHR43711:SF26">
    <property type="entry name" value="SENSOR HISTIDINE KINASE RCSC"/>
    <property type="match status" value="1"/>
</dbReference>
<evidence type="ECO:0000313" key="9">
    <source>
        <dbReference type="EMBL" id="MBK1809059.1"/>
    </source>
</evidence>
<dbReference type="InterPro" id="IPR003661">
    <property type="entry name" value="HisK_dim/P_dom"/>
</dbReference>
<reference evidence="10" key="1">
    <citation type="submission" date="2021-01" db="EMBL/GenBank/DDBJ databases">
        <title>Genome public.</title>
        <authorList>
            <person name="Liu C."/>
            <person name="Sun Q."/>
        </authorList>
    </citation>
    <scope>NUCLEOTIDE SEQUENCE [LARGE SCALE GENOMIC DNA]</scope>
    <source>
        <strain evidence="10">YIM B02505</strain>
    </source>
</reference>
<dbReference type="Gene3D" id="3.30.450.20">
    <property type="entry name" value="PAS domain"/>
    <property type="match status" value="2"/>
</dbReference>
<dbReference type="PANTHER" id="PTHR43711">
    <property type="entry name" value="TWO-COMPONENT HISTIDINE KINASE"/>
    <property type="match status" value="1"/>
</dbReference>
<dbReference type="Gene3D" id="1.10.287.130">
    <property type="match status" value="1"/>
</dbReference>
<evidence type="ECO:0000256" key="3">
    <source>
        <dbReference type="ARBA" id="ARBA00022553"/>
    </source>
</evidence>
<keyword evidence="7" id="KW-0175">Coiled coil</keyword>
<evidence type="ECO:0000259" key="8">
    <source>
        <dbReference type="PROSITE" id="PS50109"/>
    </source>
</evidence>
<sequence>MHLYKSSNSIIWNCVVEYHLYIHYVLQYLFKTLEGIIVKNNSFEDIHVLPHIIVQNDVIIEVNKQFSEMVKYKIDEFIGKKIDEVFNVLRVFPKVDIKSIEDKKECFIFTKNLEVRIVTFEIIIYGDKQIFIVNEKPYSRFEDKHTYLMELSKSNIVGVAVYSVPDMILIKGNQKYLDFLEPPFNNENFSIGSKIETIITRWKGSPIENYWKEAISKNKTVQVNEYKHVGYKRGITYWDSIITPITEEGIVKYVVSNTYEVTEKVLNRNKIQEQIETINLRNKQMEAIFENIPCEIYVNYKNGDLLKREDIAKSIGVERAYDISNLENAFNNQKYYTLDRTPMAVKKLPSYRALKGEKVKNERLILVQDGIENILQISSSPIYDGDNNILMAVTSVHDITELISKDKIIEAHHEAALKAEKEKNEALEKSIEMKDEFLSLISHELRTPLNVISSAIQSINYFCGDELSDRAKKYIGMINQNSNRQLRLVNNLLDITRANSGNININKKDIDIVFLTRAITESVLIYAYQKNISLIFQSSIKEKVIGIDDEKYERIILNILSNAIKFTPKDKSIKVQVSEKDDKVFIKIEDEGIGIPKDKLDIIFERFGQVNSSLSRQAEGAGIGLSLVTKFVEAMNGTISVESKVGEGSTFTIIFPADLVIESNNEQQSSDFMGNHLVQISSVEFSDIYF</sequence>
<dbReference type="InterPro" id="IPR036890">
    <property type="entry name" value="HATPase_C_sf"/>
</dbReference>
<dbReference type="EC" id="2.7.13.3" evidence="2"/>
<evidence type="ECO:0000256" key="5">
    <source>
        <dbReference type="ARBA" id="ARBA00022777"/>
    </source>
</evidence>
<dbReference type="PROSITE" id="PS50109">
    <property type="entry name" value="HIS_KIN"/>
    <property type="match status" value="1"/>
</dbReference>
<dbReference type="PRINTS" id="PR00344">
    <property type="entry name" value="BCTRLSENSOR"/>
</dbReference>
<evidence type="ECO:0000256" key="2">
    <source>
        <dbReference type="ARBA" id="ARBA00012438"/>
    </source>
</evidence>
<dbReference type="SMART" id="SM00388">
    <property type="entry name" value="HisKA"/>
    <property type="match status" value="1"/>
</dbReference>
<evidence type="ECO:0000256" key="1">
    <source>
        <dbReference type="ARBA" id="ARBA00000085"/>
    </source>
</evidence>
<keyword evidence="10" id="KW-1185">Reference proteome</keyword>
<dbReference type="GO" id="GO:0016301">
    <property type="term" value="F:kinase activity"/>
    <property type="evidence" value="ECO:0007669"/>
    <property type="project" value="UniProtKB-KW"/>
</dbReference>
<gene>
    <name evidence="9" type="ORF">JHL18_00145</name>
</gene>
<accession>A0ABS1EI53</accession>
<keyword evidence="6" id="KW-0902">Two-component regulatory system</keyword>
<keyword evidence="4" id="KW-0808">Transferase</keyword>
<dbReference type="Pfam" id="PF00512">
    <property type="entry name" value="HisKA"/>
    <property type="match status" value="1"/>
</dbReference>
<dbReference type="SUPFAM" id="SSF47384">
    <property type="entry name" value="Homodimeric domain of signal transducing histidine kinase"/>
    <property type="match status" value="1"/>
</dbReference>
<dbReference type="Pfam" id="PF02518">
    <property type="entry name" value="HATPase_c"/>
    <property type="match status" value="1"/>
</dbReference>
<proteinExistence type="predicted"/>
<dbReference type="InterPro" id="IPR005467">
    <property type="entry name" value="His_kinase_dom"/>
</dbReference>
<dbReference type="Proteomes" id="UP000596739">
    <property type="component" value="Unassembled WGS sequence"/>
</dbReference>
<dbReference type="Pfam" id="PF13426">
    <property type="entry name" value="PAS_9"/>
    <property type="match status" value="2"/>
</dbReference>